<dbReference type="PANTHER" id="PTHR42920">
    <property type="entry name" value="OS03G0707200 PROTEIN-RELATED"/>
    <property type="match status" value="1"/>
</dbReference>
<reference evidence="9" key="1">
    <citation type="submission" date="2016-10" db="EMBL/GenBank/DDBJ databases">
        <authorList>
            <person name="Varghese N."/>
            <person name="Submissions S."/>
        </authorList>
    </citation>
    <scope>NUCLEOTIDE SEQUENCE [LARGE SCALE GENOMIC DNA]</scope>
    <source>
        <strain evidence="9">AAP</strain>
    </source>
</reference>
<keyword evidence="9" id="KW-1185">Reference proteome</keyword>
<evidence type="ECO:0000256" key="4">
    <source>
        <dbReference type="ARBA" id="ARBA00022989"/>
    </source>
</evidence>
<evidence type="ECO:0000256" key="3">
    <source>
        <dbReference type="ARBA" id="ARBA00022692"/>
    </source>
</evidence>
<name>A0A1G9EJV3_9GAMM</name>
<dbReference type="GO" id="GO:0005886">
    <property type="term" value="C:plasma membrane"/>
    <property type="evidence" value="ECO:0007669"/>
    <property type="project" value="UniProtKB-SubCell"/>
</dbReference>
<proteinExistence type="predicted"/>
<dbReference type="InterPro" id="IPR037185">
    <property type="entry name" value="EmrE-like"/>
</dbReference>
<dbReference type="SUPFAM" id="SSF103481">
    <property type="entry name" value="Multidrug resistance efflux transporter EmrE"/>
    <property type="match status" value="2"/>
</dbReference>
<dbReference type="InterPro" id="IPR000620">
    <property type="entry name" value="EamA_dom"/>
</dbReference>
<keyword evidence="3 6" id="KW-0812">Transmembrane</keyword>
<feature type="transmembrane region" description="Helical" evidence="6">
    <location>
        <begin position="154"/>
        <end position="171"/>
    </location>
</feature>
<evidence type="ECO:0000256" key="2">
    <source>
        <dbReference type="ARBA" id="ARBA00022475"/>
    </source>
</evidence>
<dbReference type="OrthoDB" id="8370318at2"/>
<feature type="transmembrane region" description="Helical" evidence="6">
    <location>
        <begin position="213"/>
        <end position="231"/>
    </location>
</feature>
<evidence type="ECO:0000313" key="8">
    <source>
        <dbReference type="EMBL" id="SDK76442.1"/>
    </source>
</evidence>
<sequence>MPASVAARPSLKADALLLSVTLMAAAGWIFSKEALEGLPPLLFIGTRFLLAALLLGAVGWRSMLALDAGQWRQSCAVGGLFIGAITLWVLGVDASRHLGESAFINSLWILMVPFMARFLFGDRPSPATWLALPVAILGFACLSLNNGFRVEPSQWLFLTSATLFALLFNVNSQVVKRVPPLPFTIIQMMVLGIGMTLMSALSEPWPSAVTSPTLGWLLASVIIASVMRFWVQLYAQRLTSSSNGAVIMMLEAIWTALLAALWFGETMSPLQWLGCALIFTALLINRWHWIRRLWHKRPAI</sequence>
<feature type="transmembrane region" description="Helical" evidence="6">
    <location>
        <begin position="183"/>
        <end position="201"/>
    </location>
</feature>
<feature type="transmembrane region" description="Helical" evidence="6">
    <location>
        <begin position="243"/>
        <end position="264"/>
    </location>
</feature>
<organism evidence="8 9">
    <name type="scientific">Franzmannia pantelleriensis</name>
    <dbReference type="NCBI Taxonomy" id="48727"/>
    <lineage>
        <taxon>Bacteria</taxon>
        <taxon>Pseudomonadati</taxon>
        <taxon>Pseudomonadota</taxon>
        <taxon>Gammaproteobacteria</taxon>
        <taxon>Oceanospirillales</taxon>
        <taxon>Halomonadaceae</taxon>
        <taxon>Franzmannia</taxon>
    </lineage>
</organism>
<feature type="transmembrane region" description="Helical" evidence="6">
    <location>
        <begin position="41"/>
        <end position="59"/>
    </location>
</feature>
<gene>
    <name evidence="8" type="ORF">SAMN05192555_101139</name>
</gene>
<dbReference type="RefSeq" id="WP_089656569.1">
    <property type="nucleotide sequence ID" value="NZ_FNGH01000001.1"/>
</dbReference>
<feature type="domain" description="EamA" evidence="7">
    <location>
        <begin position="12"/>
        <end position="143"/>
    </location>
</feature>
<feature type="transmembrane region" description="Helical" evidence="6">
    <location>
        <begin position="102"/>
        <end position="120"/>
    </location>
</feature>
<feature type="transmembrane region" description="Helical" evidence="6">
    <location>
        <begin position="71"/>
        <end position="90"/>
    </location>
</feature>
<comment type="subcellular location">
    <subcellularLocation>
        <location evidence="1">Cell membrane</location>
        <topology evidence="1">Multi-pass membrane protein</topology>
    </subcellularLocation>
</comment>
<evidence type="ECO:0000313" key="9">
    <source>
        <dbReference type="Proteomes" id="UP000199107"/>
    </source>
</evidence>
<evidence type="ECO:0000259" key="7">
    <source>
        <dbReference type="Pfam" id="PF00892"/>
    </source>
</evidence>
<keyword evidence="4 6" id="KW-1133">Transmembrane helix</keyword>
<dbReference type="PANTHER" id="PTHR42920:SF5">
    <property type="entry name" value="EAMA DOMAIN-CONTAINING PROTEIN"/>
    <property type="match status" value="1"/>
</dbReference>
<feature type="domain" description="EamA" evidence="7">
    <location>
        <begin position="155"/>
        <end position="284"/>
    </location>
</feature>
<keyword evidence="5 6" id="KW-0472">Membrane</keyword>
<protein>
    <submittedName>
        <fullName evidence="8">Threonine/homoserine efflux transporter RhtA</fullName>
    </submittedName>
</protein>
<feature type="transmembrane region" description="Helical" evidence="6">
    <location>
        <begin position="127"/>
        <end position="148"/>
    </location>
</feature>
<dbReference type="Pfam" id="PF00892">
    <property type="entry name" value="EamA"/>
    <property type="match status" value="2"/>
</dbReference>
<accession>A0A1G9EJV3</accession>
<feature type="transmembrane region" description="Helical" evidence="6">
    <location>
        <begin position="270"/>
        <end position="287"/>
    </location>
</feature>
<dbReference type="STRING" id="48727.SAMN05192555_101139"/>
<evidence type="ECO:0000256" key="6">
    <source>
        <dbReference type="SAM" id="Phobius"/>
    </source>
</evidence>
<dbReference type="InterPro" id="IPR051258">
    <property type="entry name" value="Diverse_Substrate_Transporter"/>
</dbReference>
<evidence type="ECO:0000256" key="1">
    <source>
        <dbReference type="ARBA" id="ARBA00004651"/>
    </source>
</evidence>
<dbReference type="EMBL" id="FNGH01000001">
    <property type="protein sequence ID" value="SDK76442.1"/>
    <property type="molecule type" value="Genomic_DNA"/>
</dbReference>
<dbReference type="Proteomes" id="UP000199107">
    <property type="component" value="Unassembled WGS sequence"/>
</dbReference>
<keyword evidence="2" id="KW-1003">Cell membrane</keyword>
<dbReference type="AlphaFoldDB" id="A0A1G9EJV3"/>
<evidence type="ECO:0000256" key="5">
    <source>
        <dbReference type="ARBA" id="ARBA00023136"/>
    </source>
</evidence>